<dbReference type="InterPro" id="IPR027417">
    <property type="entry name" value="P-loop_NTPase"/>
</dbReference>
<evidence type="ECO:0000256" key="8">
    <source>
        <dbReference type="ARBA" id="ARBA00022840"/>
    </source>
</evidence>
<protein>
    <submittedName>
        <fullName evidence="15">ATP-binding cassette domain-containing protein</fullName>
    </submittedName>
</protein>
<evidence type="ECO:0000259" key="14">
    <source>
        <dbReference type="PROSITE" id="PS50893"/>
    </source>
</evidence>
<name>A0ABU9DCY9_9BACL</name>
<dbReference type="InterPro" id="IPR050095">
    <property type="entry name" value="ECF_ABC_transporter_ATP-bd"/>
</dbReference>
<evidence type="ECO:0000256" key="3">
    <source>
        <dbReference type="ARBA" id="ARBA00005417"/>
    </source>
</evidence>
<evidence type="ECO:0000256" key="6">
    <source>
        <dbReference type="ARBA" id="ARBA00022692"/>
    </source>
</evidence>
<feature type="domain" description="ABC transporter" evidence="14">
    <location>
        <begin position="3"/>
        <end position="229"/>
    </location>
</feature>
<evidence type="ECO:0000313" key="15">
    <source>
        <dbReference type="EMBL" id="MEK8126729.1"/>
    </source>
</evidence>
<dbReference type="InterPro" id="IPR003439">
    <property type="entry name" value="ABC_transporter-like_ATP-bd"/>
</dbReference>
<evidence type="ECO:0000256" key="11">
    <source>
        <dbReference type="ARBA" id="ARBA00023136"/>
    </source>
</evidence>
<keyword evidence="6 13" id="KW-0812">Transmembrane</keyword>
<evidence type="ECO:0000256" key="12">
    <source>
        <dbReference type="SAM" id="MobiDB-lite"/>
    </source>
</evidence>
<dbReference type="InterPro" id="IPR017871">
    <property type="entry name" value="ABC_transporter-like_CS"/>
</dbReference>
<reference evidence="15 16" key="1">
    <citation type="submission" date="2024-04" db="EMBL/GenBank/DDBJ databases">
        <title>draft genome sequnece of Paenibacillus filicis.</title>
        <authorList>
            <person name="Kim D.-U."/>
        </authorList>
    </citation>
    <scope>NUCLEOTIDE SEQUENCE [LARGE SCALE GENOMIC DNA]</scope>
    <source>
        <strain evidence="15 16">KACC14197</strain>
    </source>
</reference>
<organism evidence="15 16">
    <name type="scientific">Paenibacillus filicis</name>
    <dbReference type="NCBI Taxonomy" id="669464"/>
    <lineage>
        <taxon>Bacteria</taxon>
        <taxon>Bacillati</taxon>
        <taxon>Bacillota</taxon>
        <taxon>Bacilli</taxon>
        <taxon>Bacillales</taxon>
        <taxon>Paenibacillaceae</taxon>
        <taxon>Paenibacillus</taxon>
    </lineage>
</organism>
<evidence type="ECO:0000256" key="2">
    <source>
        <dbReference type="ARBA" id="ARBA00004202"/>
    </source>
</evidence>
<keyword evidence="7" id="KW-0547">Nucleotide-binding</keyword>
<gene>
    <name evidence="15" type="ORF">WMW72_02275</name>
</gene>
<evidence type="ECO:0000256" key="7">
    <source>
        <dbReference type="ARBA" id="ARBA00022741"/>
    </source>
</evidence>
<dbReference type="Pfam" id="PF00005">
    <property type="entry name" value="ABC_tran"/>
    <property type="match status" value="1"/>
</dbReference>
<evidence type="ECO:0000256" key="10">
    <source>
        <dbReference type="ARBA" id="ARBA00022989"/>
    </source>
</evidence>
<sequence>MRIELSNVSFLYEKDHALRDIDAQLPSGKLTVLCGKTGSGKSTLLHLLSGLEKPSSGTIVYSEANPRQRIAIVFQAPETQLFAGSVRQDIEYGLELKGIPRQERLDRTSQALAKVGFDPAAILDRSPFLLSGGEKRRVVIAGALALEPDMLILDEPTAGLDPSSTKDLLDVLVQLRSQGLTIVISTHDLETFFPLADQVMVMLQGRTHYNGPARELVSSPHILESAGLEVPAATRIAYRLRSQGVPVDVPVSMDELLSALSAHKLSIRRKSLDEHPDTAPNAESGQASSGSGGDAPSPWEALETSGSLLKRLDPRAKWLGMVILSLAILHTSSLWGTLASLLVTAVILKAADISWRKTWKFLSPFFLLFIFLWLFAAVSIGSGDVSIGPFGLSYSGAIKGGIGVFGFLFIIALGLAFTETTSGVPLREGFEWGIRPLRRIQLPTRDLSMAVSITIQFVPWILEKVGQLRKALASRGQDTIGMRKWTPRQISFLFVPLLIIVIKMGDELVSAIESRGYDRQAERTSWYKLRWSVKDTWVSGLVATASSLLWWFG</sequence>
<keyword evidence="9" id="KW-1278">Translocase</keyword>
<dbReference type="PANTHER" id="PTHR43553:SF24">
    <property type="entry name" value="ENERGY-COUPLING FACTOR TRANSPORTER ATP-BINDING PROTEIN ECFA1"/>
    <property type="match status" value="1"/>
</dbReference>
<comment type="caution">
    <text evidence="15">The sequence shown here is derived from an EMBL/GenBank/DDBJ whole genome shotgun (WGS) entry which is preliminary data.</text>
</comment>
<keyword evidence="11 13" id="KW-0472">Membrane</keyword>
<dbReference type="InterPro" id="IPR015856">
    <property type="entry name" value="ABC_transpr_CbiO/EcfA_su"/>
</dbReference>
<evidence type="ECO:0000256" key="1">
    <source>
        <dbReference type="ARBA" id="ARBA00004141"/>
    </source>
</evidence>
<dbReference type="Proteomes" id="UP001469365">
    <property type="component" value="Unassembled WGS sequence"/>
</dbReference>
<dbReference type="Pfam" id="PF02361">
    <property type="entry name" value="CbiQ"/>
    <property type="match status" value="1"/>
</dbReference>
<dbReference type="InterPro" id="IPR003339">
    <property type="entry name" value="ABC/ECF_trnsptr_transmembrane"/>
</dbReference>
<dbReference type="RefSeq" id="WP_341413779.1">
    <property type="nucleotide sequence ID" value="NZ_JBBPCC010000001.1"/>
</dbReference>
<dbReference type="GO" id="GO:0005524">
    <property type="term" value="F:ATP binding"/>
    <property type="evidence" value="ECO:0007669"/>
    <property type="project" value="UniProtKB-KW"/>
</dbReference>
<dbReference type="SMART" id="SM00382">
    <property type="entry name" value="AAA"/>
    <property type="match status" value="1"/>
</dbReference>
<feature type="region of interest" description="Disordered" evidence="12">
    <location>
        <begin position="271"/>
        <end position="299"/>
    </location>
</feature>
<evidence type="ECO:0000256" key="5">
    <source>
        <dbReference type="ARBA" id="ARBA00022475"/>
    </source>
</evidence>
<dbReference type="Gene3D" id="3.40.50.300">
    <property type="entry name" value="P-loop containing nucleotide triphosphate hydrolases"/>
    <property type="match status" value="1"/>
</dbReference>
<dbReference type="PROSITE" id="PS00211">
    <property type="entry name" value="ABC_TRANSPORTER_1"/>
    <property type="match status" value="1"/>
</dbReference>
<feature type="transmembrane region" description="Helical" evidence="13">
    <location>
        <begin position="402"/>
        <end position="426"/>
    </location>
</feature>
<keyword evidence="8 15" id="KW-0067">ATP-binding</keyword>
<keyword evidence="10 13" id="KW-1133">Transmembrane helix</keyword>
<keyword evidence="16" id="KW-1185">Reference proteome</keyword>
<dbReference type="EMBL" id="JBBPCC010000001">
    <property type="protein sequence ID" value="MEK8126729.1"/>
    <property type="molecule type" value="Genomic_DNA"/>
</dbReference>
<keyword evidence="5" id="KW-1003">Cell membrane</keyword>
<dbReference type="InterPro" id="IPR003593">
    <property type="entry name" value="AAA+_ATPase"/>
</dbReference>
<dbReference type="CDD" id="cd03225">
    <property type="entry name" value="ABC_cobalt_CbiO_domain1"/>
    <property type="match status" value="1"/>
</dbReference>
<dbReference type="PANTHER" id="PTHR43553">
    <property type="entry name" value="HEAVY METAL TRANSPORTER"/>
    <property type="match status" value="1"/>
</dbReference>
<comment type="similarity">
    <text evidence="3">Belongs to the ABC transporter superfamily.</text>
</comment>
<feature type="transmembrane region" description="Helical" evidence="13">
    <location>
        <begin position="361"/>
        <end position="382"/>
    </location>
</feature>
<feature type="transmembrane region" description="Helical" evidence="13">
    <location>
        <begin position="490"/>
        <end position="512"/>
    </location>
</feature>
<dbReference type="CDD" id="cd16914">
    <property type="entry name" value="EcfT"/>
    <property type="match status" value="1"/>
</dbReference>
<evidence type="ECO:0000256" key="13">
    <source>
        <dbReference type="SAM" id="Phobius"/>
    </source>
</evidence>
<dbReference type="SUPFAM" id="SSF52540">
    <property type="entry name" value="P-loop containing nucleoside triphosphate hydrolases"/>
    <property type="match status" value="1"/>
</dbReference>
<dbReference type="PROSITE" id="PS50893">
    <property type="entry name" value="ABC_TRANSPORTER_2"/>
    <property type="match status" value="1"/>
</dbReference>
<keyword evidence="4" id="KW-0813">Transport</keyword>
<feature type="transmembrane region" description="Helical" evidence="13">
    <location>
        <begin position="318"/>
        <end position="349"/>
    </location>
</feature>
<evidence type="ECO:0000256" key="4">
    <source>
        <dbReference type="ARBA" id="ARBA00022448"/>
    </source>
</evidence>
<accession>A0ABU9DCY9</accession>
<proteinExistence type="inferred from homology"/>
<evidence type="ECO:0000256" key="9">
    <source>
        <dbReference type="ARBA" id="ARBA00022967"/>
    </source>
</evidence>
<comment type="subcellular location">
    <subcellularLocation>
        <location evidence="2">Cell membrane</location>
        <topology evidence="2">Peripheral membrane protein</topology>
    </subcellularLocation>
    <subcellularLocation>
        <location evidence="1">Membrane</location>
        <topology evidence="1">Multi-pass membrane protein</topology>
    </subcellularLocation>
</comment>
<evidence type="ECO:0000313" key="16">
    <source>
        <dbReference type="Proteomes" id="UP001469365"/>
    </source>
</evidence>